<evidence type="ECO:0000256" key="1">
    <source>
        <dbReference type="SAM" id="SignalP"/>
    </source>
</evidence>
<comment type="caution">
    <text evidence="3">The sequence shown here is derived from an EMBL/GenBank/DDBJ whole genome shotgun (WGS) entry which is preliminary data.</text>
</comment>
<organism evidence="3 4">
    <name type="scientific">Cytobacillus oceanisediminis</name>
    <dbReference type="NCBI Taxonomy" id="665099"/>
    <lineage>
        <taxon>Bacteria</taxon>
        <taxon>Bacillati</taxon>
        <taxon>Bacillota</taxon>
        <taxon>Bacilli</taxon>
        <taxon>Bacillales</taxon>
        <taxon>Bacillaceae</taxon>
        <taxon>Cytobacillus</taxon>
    </lineage>
</organism>
<dbReference type="InterPro" id="IPR032693">
    <property type="entry name" value="YtkA-like_dom"/>
</dbReference>
<dbReference type="Proteomes" id="UP000180194">
    <property type="component" value="Unassembled WGS sequence"/>
</dbReference>
<feature type="signal peptide" evidence="1">
    <location>
        <begin position="1"/>
        <end position="24"/>
    </location>
</feature>
<protein>
    <recommendedName>
        <fullName evidence="2">YtkA-like domain-containing protein</fullName>
    </recommendedName>
</protein>
<evidence type="ECO:0000259" key="2">
    <source>
        <dbReference type="Pfam" id="PF13115"/>
    </source>
</evidence>
<dbReference type="RefSeq" id="WP_071157924.1">
    <property type="nucleotide sequence ID" value="NZ_MBRJ01000029.1"/>
</dbReference>
<keyword evidence="4" id="KW-1185">Reference proteome</keyword>
<gene>
    <name evidence="3" type="ORF">BBV17_21830</name>
</gene>
<evidence type="ECO:0000313" key="3">
    <source>
        <dbReference type="EMBL" id="OHX46571.1"/>
    </source>
</evidence>
<evidence type="ECO:0000313" key="4">
    <source>
        <dbReference type="Proteomes" id="UP000180194"/>
    </source>
</evidence>
<dbReference type="InterPro" id="IPR013783">
    <property type="entry name" value="Ig-like_fold"/>
</dbReference>
<dbReference type="Pfam" id="PF13115">
    <property type="entry name" value="YtkA"/>
    <property type="match status" value="1"/>
</dbReference>
<dbReference type="EMBL" id="MBRJ01000029">
    <property type="protein sequence ID" value="OHX46571.1"/>
    <property type="molecule type" value="Genomic_DNA"/>
</dbReference>
<sequence length="126" mass="13890">MRKAIFLFACVLFLLAGCSKENDAAEKVPELLEVSVNIPEVIQENQEAVIQAAVTQGEEKVEDANEVKFEVKKAGQDTSEEMIGEHQGKGVYSITTTFQEAGIYSVTAHVTARGMHNMPTKEFKIE</sequence>
<feature type="domain" description="YtkA-like" evidence="2">
    <location>
        <begin position="32"/>
        <end position="109"/>
    </location>
</feature>
<proteinExistence type="predicted"/>
<accession>A0ABX3CQU5</accession>
<keyword evidence="1" id="KW-0732">Signal</keyword>
<name>A0ABX3CQU5_9BACI</name>
<feature type="chain" id="PRO_5046207676" description="YtkA-like domain-containing protein" evidence="1">
    <location>
        <begin position="25"/>
        <end position="126"/>
    </location>
</feature>
<reference evidence="3 4" key="1">
    <citation type="submission" date="2016-07" db="EMBL/GenBank/DDBJ databases">
        <title>Bacillus oceanisediminis whole genome.</title>
        <authorList>
            <person name="Pal Y."/>
            <person name="Verma A."/>
            <person name="Mual P."/>
            <person name="Srinivasan K."/>
        </authorList>
    </citation>
    <scope>NUCLEOTIDE SEQUENCE [LARGE SCALE GENOMIC DNA]</scope>
    <source>
        <strain evidence="3 4">Bhandara28</strain>
    </source>
</reference>
<dbReference type="PROSITE" id="PS51257">
    <property type="entry name" value="PROKAR_LIPOPROTEIN"/>
    <property type="match status" value="1"/>
</dbReference>
<dbReference type="Gene3D" id="2.60.40.10">
    <property type="entry name" value="Immunoglobulins"/>
    <property type="match status" value="1"/>
</dbReference>